<feature type="non-terminal residue" evidence="2">
    <location>
        <position position="1"/>
    </location>
</feature>
<gene>
    <name evidence="2" type="ORF">AVDCRST_MAG83-3494</name>
</gene>
<dbReference type="EMBL" id="CADCTE010000189">
    <property type="protein sequence ID" value="CAA9274895.1"/>
    <property type="molecule type" value="Genomic_DNA"/>
</dbReference>
<reference evidence="2" key="1">
    <citation type="submission" date="2020-02" db="EMBL/GenBank/DDBJ databases">
        <authorList>
            <person name="Meier V. D."/>
        </authorList>
    </citation>
    <scope>NUCLEOTIDE SEQUENCE</scope>
    <source>
        <strain evidence="2">AVDCRST_MAG83</strain>
    </source>
</reference>
<dbReference type="AlphaFoldDB" id="A0A6J4JE04"/>
<sequence>GNYRHHRGKLPRDHREQRHRVRGLLGRLVRPVHPVRSRLRRRLQGARGRRLRQGRHRGRAVPRRRRRDHLDPDPDGVPRERARLLPARRTELLAVLRACRRRQGPGHEGRPRAGRPAAGRRAERQL</sequence>
<name>A0A6J4JE04_9MICC</name>
<feature type="compositionally biased region" description="Basic residues" evidence="1">
    <location>
        <begin position="33"/>
        <end position="67"/>
    </location>
</feature>
<feature type="region of interest" description="Disordered" evidence="1">
    <location>
        <begin position="25"/>
        <end position="126"/>
    </location>
</feature>
<organism evidence="2">
    <name type="scientific">uncultured Arthrobacter sp</name>
    <dbReference type="NCBI Taxonomy" id="114050"/>
    <lineage>
        <taxon>Bacteria</taxon>
        <taxon>Bacillati</taxon>
        <taxon>Actinomycetota</taxon>
        <taxon>Actinomycetes</taxon>
        <taxon>Micrococcales</taxon>
        <taxon>Micrococcaceae</taxon>
        <taxon>Arthrobacter</taxon>
        <taxon>environmental samples</taxon>
    </lineage>
</organism>
<feature type="non-terminal residue" evidence="2">
    <location>
        <position position="126"/>
    </location>
</feature>
<protein>
    <submittedName>
        <fullName evidence="2">Thioredoxin</fullName>
    </submittedName>
</protein>
<feature type="compositionally biased region" description="Basic and acidic residues" evidence="1">
    <location>
        <begin position="68"/>
        <end position="91"/>
    </location>
</feature>
<evidence type="ECO:0000256" key="1">
    <source>
        <dbReference type="SAM" id="MobiDB-lite"/>
    </source>
</evidence>
<proteinExistence type="predicted"/>
<evidence type="ECO:0000313" key="2">
    <source>
        <dbReference type="EMBL" id="CAA9274895.1"/>
    </source>
</evidence>
<accession>A0A6J4JE04</accession>